<keyword evidence="3" id="KW-1185">Reference proteome</keyword>
<protein>
    <submittedName>
        <fullName evidence="2">Putative MetA-pathway of phenol degradation</fullName>
    </submittedName>
</protein>
<evidence type="ECO:0000313" key="2">
    <source>
        <dbReference type="EMBL" id="SFZ82750.1"/>
    </source>
</evidence>
<organism evidence="2 3">
    <name type="scientific">Devosia enhydra</name>
    <dbReference type="NCBI Taxonomy" id="665118"/>
    <lineage>
        <taxon>Bacteria</taxon>
        <taxon>Pseudomonadati</taxon>
        <taxon>Pseudomonadota</taxon>
        <taxon>Alphaproteobacteria</taxon>
        <taxon>Hyphomicrobiales</taxon>
        <taxon>Devosiaceae</taxon>
        <taxon>Devosia</taxon>
    </lineage>
</organism>
<accession>A0A1K2HVV2</accession>
<sequence length="299" mass="31393">MFSKTFVVGAVLLATCSHAQAQDGARAYHPVPKGTNFASLTVTAQQLTIAGSEFGVAVVTPSYQGYFELAGTASAFLIGMPIGSLSAALDTGFGIVNLETDVAPGDMFIGGQLGLFGSPSLGPMDYAQYKPGLQAIAAAKLFLPTGDYDSSRLLNLGGNRWSLQASLPISYILADTLLDPDLTTFELVPSVHIFGDNDDPFGSSTVASQEPLFLLEAHVTRNFGPSVWAALDGYYVRGGETSSNGVPDGNAQETLSLGATLGLVLSPSLAMRASYVEQVYSTVSDSSFRSVRVTSAYRF</sequence>
<dbReference type="RefSeq" id="WP_177282413.1">
    <property type="nucleotide sequence ID" value="NZ_FPKU01000001.1"/>
</dbReference>
<reference evidence="2 3" key="1">
    <citation type="submission" date="2016-11" db="EMBL/GenBank/DDBJ databases">
        <authorList>
            <person name="Jaros S."/>
            <person name="Januszkiewicz K."/>
            <person name="Wedrychowicz H."/>
        </authorList>
    </citation>
    <scope>NUCLEOTIDE SEQUENCE [LARGE SCALE GENOMIC DNA]</scope>
    <source>
        <strain evidence="2 3">ATCC 23634</strain>
    </source>
</reference>
<dbReference type="EMBL" id="FPKU01000001">
    <property type="protein sequence ID" value="SFZ82750.1"/>
    <property type="molecule type" value="Genomic_DNA"/>
</dbReference>
<dbReference type="AlphaFoldDB" id="A0A1K2HVV2"/>
<proteinExistence type="predicted"/>
<dbReference type="Proteomes" id="UP000183447">
    <property type="component" value="Unassembled WGS sequence"/>
</dbReference>
<keyword evidence="1" id="KW-0732">Signal</keyword>
<feature type="chain" id="PRO_5012385563" evidence="1">
    <location>
        <begin position="22"/>
        <end position="299"/>
    </location>
</feature>
<dbReference type="InterPro" id="IPR025737">
    <property type="entry name" value="FApF"/>
</dbReference>
<gene>
    <name evidence="2" type="ORF">SAMN02983003_1255</name>
</gene>
<evidence type="ECO:0000256" key="1">
    <source>
        <dbReference type="SAM" id="SignalP"/>
    </source>
</evidence>
<evidence type="ECO:0000313" key="3">
    <source>
        <dbReference type="Proteomes" id="UP000183447"/>
    </source>
</evidence>
<dbReference type="Pfam" id="PF13557">
    <property type="entry name" value="Phenol_MetA_deg"/>
    <property type="match status" value="1"/>
</dbReference>
<feature type="signal peptide" evidence="1">
    <location>
        <begin position="1"/>
        <end position="21"/>
    </location>
</feature>
<name>A0A1K2HVV2_9HYPH</name>